<feature type="chain" id="PRO_5021009406" description="Cytochrome c domain-containing protein" evidence="5">
    <location>
        <begin position="23"/>
        <end position="113"/>
    </location>
</feature>
<evidence type="ECO:0000313" key="7">
    <source>
        <dbReference type="EMBL" id="BBH53945.1"/>
    </source>
</evidence>
<dbReference type="Gene3D" id="1.10.760.10">
    <property type="entry name" value="Cytochrome c-like domain"/>
    <property type="match status" value="1"/>
</dbReference>
<keyword evidence="1 4" id="KW-0349">Heme</keyword>
<organism evidence="7 8">
    <name type="scientific">Fluviispira sanaruensis</name>
    <dbReference type="NCBI Taxonomy" id="2493639"/>
    <lineage>
        <taxon>Bacteria</taxon>
        <taxon>Pseudomonadati</taxon>
        <taxon>Bdellovibrionota</taxon>
        <taxon>Oligoflexia</taxon>
        <taxon>Silvanigrellales</taxon>
        <taxon>Silvanigrellaceae</taxon>
        <taxon>Fluviispira</taxon>
    </lineage>
</organism>
<dbReference type="Pfam" id="PF13442">
    <property type="entry name" value="Cytochrome_CBB3"/>
    <property type="match status" value="1"/>
</dbReference>
<dbReference type="PANTHER" id="PTHR33751">
    <property type="entry name" value="CBB3-TYPE CYTOCHROME C OXIDASE SUBUNIT FIXP"/>
    <property type="match status" value="1"/>
</dbReference>
<evidence type="ECO:0000313" key="8">
    <source>
        <dbReference type="Proteomes" id="UP000291236"/>
    </source>
</evidence>
<feature type="signal peptide" evidence="5">
    <location>
        <begin position="1"/>
        <end position="22"/>
    </location>
</feature>
<dbReference type="SUPFAM" id="SSF46626">
    <property type="entry name" value="Cytochrome c"/>
    <property type="match status" value="1"/>
</dbReference>
<evidence type="ECO:0000256" key="2">
    <source>
        <dbReference type="ARBA" id="ARBA00022723"/>
    </source>
</evidence>
<accession>A0A4P2VWG4</accession>
<feature type="domain" description="Cytochrome c" evidence="6">
    <location>
        <begin position="29"/>
        <end position="110"/>
    </location>
</feature>
<dbReference type="AlphaFoldDB" id="A0A4P2VWG4"/>
<dbReference type="GO" id="GO:0046872">
    <property type="term" value="F:metal ion binding"/>
    <property type="evidence" value="ECO:0007669"/>
    <property type="project" value="UniProtKB-KW"/>
</dbReference>
<gene>
    <name evidence="7" type="ORF">JCM31447_23980</name>
</gene>
<dbReference type="GO" id="GO:0020037">
    <property type="term" value="F:heme binding"/>
    <property type="evidence" value="ECO:0007669"/>
    <property type="project" value="InterPro"/>
</dbReference>
<dbReference type="Proteomes" id="UP000291236">
    <property type="component" value="Chromosome"/>
</dbReference>
<proteinExistence type="predicted"/>
<keyword evidence="5" id="KW-0732">Signal</keyword>
<reference evidence="7 8" key="1">
    <citation type="submission" date="2018-12" db="EMBL/GenBank/DDBJ databases">
        <title>Rubrispira sanarue gen. nov., sp., nov., a member of the order Silvanigrellales, isolated from a brackish lake in Hamamatsu Japan.</title>
        <authorList>
            <person name="Maejima Y."/>
            <person name="Iino T."/>
            <person name="Muraguchi Y."/>
            <person name="Fukuda K."/>
            <person name="Nojiri H."/>
            <person name="Ohkuma M."/>
            <person name="Moriuchi R."/>
            <person name="Dohra H."/>
            <person name="Kimbara K."/>
            <person name="Shintani M."/>
        </authorList>
    </citation>
    <scope>NUCLEOTIDE SEQUENCE [LARGE SCALE GENOMIC DNA]</scope>
    <source>
        <strain evidence="7 8">RF1110005</strain>
    </source>
</reference>
<protein>
    <recommendedName>
        <fullName evidence="6">Cytochrome c domain-containing protein</fullName>
    </recommendedName>
</protein>
<keyword evidence="3 4" id="KW-0408">Iron</keyword>
<dbReference type="InterPro" id="IPR009056">
    <property type="entry name" value="Cyt_c-like_dom"/>
</dbReference>
<dbReference type="PANTHER" id="PTHR33751:SF1">
    <property type="entry name" value="CBB3-TYPE CYTOCHROME C OXIDASE SUBUNIT FIXP"/>
    <property type="match status" value="1"/>
</dbReference>
<dbReference type="InterPro" id="IPR036909">
    <property type="entry name" value="Cyt_c-like_dom_sf"/>
</dbReference>
<dbReference type="RefSeq" id="WP_172603919.1">
    <property type="nucleotide sequence ID" value="NZ_AP019368.1"/>
</dbReference>
<evidence type="ECO:0000259" key="6">
    <source>
        <dbReference type="PROSITE" id="PS51007"/>
    </source>
</evidence>
<dbReference type="InterPro" id="IPR050597">
    <property type="entry name" value="Cytochrome_c_Oxidase_Subunit"/>
</dbReference>
<dbReference type="KEGG" id="sbf:JCM31447_23980"/>
<sequence length="113" mass="12475">MKIVMINLFSIFLLIVTFQARAKEGKVTPALTQGEKIYVENCNMCHGKTGDGNGPVGKNLAPKPKHLKAYNAKQIIKILTDGNVSMMAHFKDSLSKAQKEAVAQYCEKTFSDK</sequence>
<dbReference type="PROSITE" id="PS51007">
    <property type="entry name" value="CYTC"/>
    <property type="match status" value="1"/>
</dbReference>
<keyword evidence="2 4" id="KW-0479">Metal-binding</keyword>
<evidence type="ECO:0000256" key="3">
    <source>
        <dbReference type="ARBA" id="ARBA00023004"/>
    </source>
</evidence>
<keyword evidence="8" id="KW-1185">Reference proteome</keyword>
<evidence type="ECO:0000256" key="1">
    <source>
        <dbReference type="ARBA" id="ARBA00022617"/>
    </source>
</evidence>
<dbReference type="EMBL" id="AP019368">
    <property type="protein sequence ID" value="BBH53945.1"/>
    <property type="molecule type" value="Genomic_DNA"/>
</dbReference>
<evidence type="ECO:0000256" key="4">
    <source>
        <dbReference type="PROSITE-ProRule" id="PRU00433"/>
    </source>
</evidence>
<dbReference type="GO" id="GO:0009055">
    <property type="term" value="F:electron transfer activity"/>
    <property type="evidence" value="ECO:0007669"/>
    <property type="project" value="InterPro"/>
</dbReference>
<evidence type="ECO:0000256" key="5">
    <source>
        <dbReference type="SAM" id="SignalP"/>
    </source>
</evidence>
<name>A0A4P2VWG4_FLUSA</name>